<feature type="compositionally biased region" description="Basic and acidic residues" evidence="13">
    <location>
        <begin position="596"/>
        <end position="613"/>
    </location>
</feature>
<feature type="region of interest" description="Disordered" evidence="13">
    <location>
        <begin position="26"/>
        <end position="66"/>
    </location>
</feature>
<feature type="transmembrane region" description="Helical" evidence="14">
    <location>
        <begin position="220"/>
        <end position="244"/>
    </location>
</feature>
<feature type="transmembrane region" description="Helical" evidence="14">
    <location>
        <begin position="250"/>
        <end position="271"/>
    </location>
</feature>
<keyword evidence="17" id="KW-1185">Reference proteome</keyword>
<feature type="transmembrane region" description="Helical" evidence="14">
    <location>
        <begin position="1046"/>
        <end position="1068"/>
    </location>
</feature>
<feature type="transmembrane region" description="Helical" evidence="14">
    <location>
        <begin position="129"/>
        <end position="153"/>
    </location>
</feature>
<dbReference type="PANTHER" id="PTHR22914:SF42">
    <property type="entry name" value="CHITIN SYNTHASE"/>
    <property type="match status" value="1"/>
</dbReference>
<feature type="transmembrane region" description="Helical" evidence="14">
    <location>
        <begin position="1332"/>
        <end position="1351"/>
    </location>
</feature>
<dbReference type="OrthoDB" id="370884at2759"/>
<evidence type="ECO:0000313" key="17">
    <source>
        <dbReference type="Proteomes" id="UP000005408"/>
    </source>
</evidence>
<keyword evidence="6 14" id="KW-0812">Transmembrane</keyword>
<evidence type="ECO:0000256" key="12">
    <source>
        <dbReference type="ARBA" id="ARBA00048014"/>
    </source>
</evidence>
<keyword evidence="3" id="KW-1003">Cell membrane</keyword>
<feature type="domain" description="Chitin synthase chs-1/2 N-terminal putative transporter" evidence="15">
    <location>
        <begin position="127"/>
        <end position="395"/>
    </location>
</feature>
<evidence type="ECO:0000256" key="13">
    <source>
        <dbReference type="SAM" id="MobiDB-lite"/>
    </source>
</evidence>
<name>A0A8W8LAQ7_MAGGI</name>
<proteinExistence type="inferred from homology"/>
<feature type="transmembrane region" description="Helical" evidence="14">
    <location>
        <begin position="446"/>
        <end position="467"/>
    </location>
</feature>
<dbReference type="SUPFAM" id="SSF53448">
    <property type="entry name" value="Nucleotide-diphospho-sugar transferases"/>
    <property type="match status" value="1"/>
</dbReference>
<feature type="transmembrane region" description="Helical" evidence="14">
    <location>
        <begin position="1019"/>
        <end position="1040"/>
    </location>
</feature>
<evidence type="ECO:0000256" key="4">
    <source>
        <dbReference type="ARBA" id="ARBA00022676"/>
    </source>
</evidence>
<feature type="transmembrane region" description="Helical" evidence="14">
    <location>
        <begin position="292"/>
        <end position="311"/>
    </location>
</feature>
<feature type="region of interest" description="Disordered" evidence="13">
    <location>
        <begin position="596"/>
        <end position="619"/>
    </location>
</feature>
<evidence type="ECO:0000256" key="14">
    <source>
        <dbReference type="SAM" id="Phobius"/>
    </source>
</evidence>
<feature type="transmembrane region" description="Helical" evidence="14">
    <location>
        <begin position="1075"/>
        <end position="1096"/>
    </location>
</feature>
<dbReference type="EnsemblMetazoa" id="G27156.1">
    <property type="protein sequence ID" value="G27156.1:cds"/>
    <property type="gene ID" value="G27156"/>
</dbReference>
<accession>A0A8W8LAQ7</accession>
<sequence length="1724" mass="196402">MEGPHLPYIDLRPSPKFFNEHGLTFPEEEEGTPIPMTSMQNIGGMDNAAYEDDEESSRSERSYDDVEDEVFSESLPSYHSNEMNGNLSKDQKEEAPKNYKWDVFRLASDDNISGSELACWNACFTVNRVVLCILIFVFVFITSVISKFTFILMTTNIFPNKGGLKNPNQTLKYFKEGKDFTNVEVTWIWSLLLAVIAPYVFTVLKYLWVLLFKKTRKLNFTVLLVALCIETLHSIGLSIFVLVVLPSFEPISACLLCLSVSLVPAVLKSIYPERTLKKVEESEKGRLRTARVVNSLAVIFQLGSIVLWTYYVYIAIGSVNSRSVTLMVLVALSPILVSLTWWENFVKQAKFKNKSSDTDGGTSALMRLKLNMRRHRVKVGLFVNLWKIIITLIVMPTLVFGVFCENGNACIDAFFFQNERGQLRYISDANMTDNRNFYELGEKGCISYFPFMISMANILSSVICFKFAKAACKILAQKLCFALPVVLSTPVVIGLILGLYSRTVDISFGKCILPLAEWRDKNQDPTILFDIIDTYWVVIAAGALGYFSFLLVTNHVWSPSKERLIATDRLFVQPLFNGGLLDQSLLLNRRRTDEEFKRTEEHNESDKKVPIPEKDEEDEKSNIDWSILRKDDTPMIYMCATMWHESENEMIQILKSIFRQDEDQCARRHLQMFLGIKDPDYYEFEAHVFFDDAFQAHGDDDYEYQVNDFVKLLVSCMDIAASAVHKTIMIIPPPVKYPTPYGGRLEWQLPGGNKLIAHLKDKAKIRHRKRWSQVMYMYYFLAHKLMNIPKKTKSQRRVIAENTFLLALDGDVDFQPKAVQLLVDRMKKNPTVGAACGRIHPIGSGPMVWYQQFEYAISHWLQKAAENIMGCVLCSPGCFSLFRGSSLMDDNVMRRYTTPPTEPQHYVQYDQGEDRWLCTLMLQQGYKVEYVAASDALTYAPEGFNEFYNQRRRWSPSTMANIMDLLMDWKNVTRKNEDISKLYILYQTFLMVCSILTPGTIFLMILGAITMAFPAIPPFAAMTINIIPVIGMVMLCFVAKTNVQLAYAAIVSTAYSLLMMVVLVGLLVEAAGAGLCSVTTLFLLFVSGVFVLSALLHPQEFFCVLHGFLYFLSIPSMSMLLMIYSLGNLHVVSWGTRETKVAAPPTQRGNQQSQQNKVQSWLSKLGVADTAGTSDYTFSCGNLLRCVCCPNTSAQTEDMRFRAILERLDDIESHMTEVTRSRNPSQFDDGSIINSKIEEEHQPFSKQNGLFEIAVERSNPAYVEEKGRKRDEMKDPYWIHDSSLQEGARDYLSEDEIKFWNEFIPQYLKPLESNKEQEKQTQKGLIELRNKVCLAFLLMNALFVTIVYVLTEVNLSTSQSLSIPLPCTVESGRPGQGYIEPISFAFTAIFGIMLLLQFICMLFHRFSTFLHIAASTEVSLKRQLINRVRGTETGPKEIGVEEGLQLVKEMQAQDNSDTMSVMSQETTVSDDVELSGQTKGKDLWKKLGKRQRMEVGGKTLSRNFAKNFAKLNRAIVDEDGSSTRGLAEQTLEDATQERVAAVQRVFKNRFQRKSLMTIVSLAQNQRQKDEIKRRATLLQKKKVVSAWKAAAERIRLQERMKEQRESAAGNRKSKVGFADVMKTAAAIERKKKLSMQQKKESEKLITDIEEEKDEEHSPIKQINETSLKRRMDEPPPKKQVDERKARISVDNEKEWPNEHAYAVQPTEEPMADSEGDYANADVLF</sequence>
<feature type="transmembrane region" description="Helical" evidence="14">
    <location>
        <begin position="379"/>
        <end position="403"/>
    </location>
</feature>
<dbReference type="EC" id="2.4.1.16" evidence="2"/>
<dbReference type="InterPro" id="IPR029044">
    <property type="entry name" value="Nucleotide-diphossugar_trans"/>
</dbReference>
<feature type="transmembrane region" description="Helical" evidence="14">
    <location>
        <begin position="323"/>
        <end position="342"/>
    </location>
</feature>
<organism evidence="16 17">
    <name type="scientific">Magallana gigas</name>
    <name type="common">Pacific oyster</name>
    <name type="synonym">Crassostrea gigas</name>
    <dbReference type="NCBI Taxonomy" id="29159"/>
    <lineage>
        <taxon>Eukaryota</taxon>
        <taxon>Metazoa</taxon>
        <taxon>Spiralia</taxon>
        <taxon>Lophotrochozoa</taxon>
        <taxon>Mollusca</taxon>
        <taxon>Bivalvia</taxon>
        <taxon>Autobranchia</taxon>
        <taxon>Pteriomorphia</taxon>
        <taxon>Ostreida</taxon>
        <taxon>Ostreoidea</taxon>
        <taxon>Ostreidae</taxon>
        <taxon>Magallana</taxon>
    </lineage>
</organism>
<feature type="transmembrane region" description="Helical" evidence="14">
    <location>
        <begin position="1382"/>
        <end position="1403"/>
    </location>
</feature>
<keyword evidence="8" id="KW-0175">Coiled coil</keyword>
<evidence type="ECO:0000256" key="10">
    <source>
        <dbReference type="ARBA" id="ARBA00023180"/>
    </source>
</evidence>
<evidence type="ECO:0000256" key="11">
    <source>
        <dbReference type="ARBA" id="ARBA00046329"/>
    </source>
</evidence>
<evidence type="ECO:0000256" key="8">
    <source>
        <dbReference type="ARBA" id="ARBA00023054"/>
    </source>
</evidence>
<dbReference type="Proteomes" id="UP000005408">
    <property type="component" value="Unassembled WGS sequence"/>
</dbReference>
<dbReference type="GO" id="GO:0004100">
    <property type="term" value="F:chitin synthase activity"/>
    <property type="evidence" value="ECO:0007669"/>
    <property type="project" value="UniProtKB-EC"/>
</dbReference>
<feature type="transmembrane region" description="Helical" evidence="14">
    <location>
        <begin position="479"/>
        <end position="500"/>
    </location>
</feature>
<keyword evidence="10" id="KW-0325">Glycoprotein</keyword>
<evidence type="ECO:0000256" key="7">
    <source>
        <dbReference type="ARBA" id="ARBA00022989"/>
    </source>
</evidence>
<keyword evidence="7 14" id="KW-1133">Transmembrane helix</keyword>
<evidence type="ECO:0000256" key="9">
    <source>
        <dbReference type="ARBA" id="ARBA00023136"/>
    </source>
</evidence>
<comment type="similarity">
    <text evidence="11">Belongs to the chitin synthase family. Class IV subfamily.</text>
</comment>
<feature type="transmembrane region" description="Helical" evidence="14">
    <location>
        <begin position="534"/>
        <end position="553"/>
    </location>
</feature>
<dbReference type="InterPro" id="IPR055120">
    <property type="entry name" value="Chs-1/2_IV_N"/>
</dbReference>
<evidence type="ECO:0000256" key="6">
    <source>
        <dbReference type="ARBA" id="ARBA00022692"/>
    </source>
</evidence>
<feature type="transmembrane region" description="Helical" evidence="14">
    <location>
        <begin position="983"/>
        <end position="1007"/>
    </location>
</feature>
<dbReference type="OMA" id="WENYAML"/>
<protein>
    <recommendedName>
        <fullName evidence="2">chitin synthase</fullName>
        <ecNumber evidence="2">2.4.1.16</ecNumber>
    </recommendedName>
</protein>
<reference evidence="16" key="1">
    <citation type="submission" date="2022-08" db="UniProtKB">
        <authorList>
            <consortium name="EnsemblMetazoa"/>
        </authorList>
    </citation>
    <scope>IDENTIFICATION</scope>
    <source>
        <strain evidence="16">05x7-T-G4-1.051#20</strain>
    </source>
</reference>
<dbReference type="FunFam" id="3.90.550.10:FF:000139">
    <property type="entry name" value="Chitin synthase 8"/>
    <property type="match status" value="1"/>
</dbReference>
<feature type="transmembrane region" description="Helical" evidence="14">
    <location>
        <begin position="187"/>
        <end position="208"/>
    </location>
</feature>
<evidence type="ECO:0000256" key="2">
    <source>
        <dbReference type="ARBA" id="ARBA00012543"/>
    </source>
</evidence>
<evidence type="ECO:0000256" key="5">
    <source>
        <dbReference type="ARBA" id="ARBA00022679"/>
    </source>
</evidence>
<keyword evidence="4" id="KW-0328">Glycosyltransferase</keyword>
<feature type="transmembrane region" description="Helical" evidence="14">
    <location>
        <begin position="1108"/>
        <end position="1127"/>
    </location>
</feature>
<dbReference type="Pfam" id="PF03142">
    <property type="entry name" value="Chitin_synth_2"/>
    <property type="match status" value="1"/>
</dbReference>
<dbReference type="InterPro" id="IPR004835">
    <property type="entry name" value="Chitin_synth"/>
</dbReference>
<keyword evidence="5" id="KW-0808">Transferase</keyword>
<dbReference type="CDD" id="cd04190">
    <property type="entry name" value="Chitin_synth_C"/>
    <property type="match status" value="1"/>
</dbReference>
<feature type="region of interest" description="Disordered" evidence="13">
    <location>
        <begin position="1647"/>
        <end position="1724"/>
    </location>
</feature>
<comment type="subcellular location">
    <subcellularLocation>
        <location evidence="1">Cell membrane</location>
        <topology evidence="1">Multi-pass membrane protein</topology>
    </subcellularLocation>
</comment>
<evidence type="ECO:0000256" key="3">
    <source>
        <dbReference type="ARBA" id="ARBA00022475"/>
    </source>
</evidence>
<evidence type="ECO:0000313" key="16">
    <source>
        <dbReference type="EnsemblMetazoa" id="G27156.1:cds"/>
    </source>
</evidence>
<dbReference type="PANTHER" id="PTHR22914">
    <property type="entry name" value="CHITIN SYNTHASE"/>
    <property type="match status" value="1"/>
</dbReference>
<feature type="compositionally biased region" description="Basic and acidic residues" evidence="13">
    <location>
        <begin position="1666"/>
        <end position="1697"/>
    </location>
</feature>
<keyword evidence="9 14" id="KW-0472">Membrane</keyword>
<comment type="catalytic activity">
    <reaction evidence="12">
        <text>[(1-&gt;4)-N-acetyl-beta-D-glucosaminyl](n) + UDP-N-acetyl-alpha-D-glucosamine = [(1-&gt;4)-N-acetyl-beta-D-glucosaminyl](n+1) + UDP + H(+)</text>
        <dbReference type="Rhea" id="RHEA:16637"/>
        <dbReference type="Rhea" id="RHEA-COMP:9593"/>
        <dbReference type="Rhea" id="RHEA-COMP:9595"/>
        <dbReference type="ChEBI" id="CHEBI:15378"/>
        <dbReference type="ChEBI" id="CHEBI:17029"/>
        <dbReference type="ChEBI" id="CHEBI:57705"/>
        <dbReference type="ChEBI" id="CHEBI:58223"/>
        <dbReference type="EC" id="2.4.1.16"/>
    </reaction>
</comment>
<evidence type="ECO:0000259" key="15">
    <source>
        <dbReference type="Pfam" id="PF23000"/>
    </source>
</evidence>
<dbReference type="Pfam" id="PF23000">
    <property type="entry name" value="ChitinSynthase_IV_N"/>
    <property type="match status" value="1"/>
</dbReference>
<dbReference type="GO" id="GO:0005886">
    <property type="term" value="C:plasma membrane"/>
    <property type="evidence" value="ECO:0007669"/>
    <property type="project" value="UniProtKB-SubCell"/>
</dbReference>
<dbReference type="GO" id="GO:0006031">
    <property type="term" value="P:chitin biosynthetic process"/>
    <property type="evidence" value="ECO:0007669"/>
    <property type="project" value="TreeGrafter"/>
</dbReference>
<evidence type="ECO:0000256" key="1">
    <source>
        <dbReference type="ARBA" id="ARBA00004651"/>
    </source>
</evidence>